<dbReference type="Proteomes" id="UP000182235">
    <property type="component" value="Unassembled WGS sequence"/>
</dbReference>
<dbReference type="InterPro" id="IPR002893">
    <property type="entry name" value="Znf_MYND"/>
</dbReference>
<keyword evidence="2 4" id="KW-0863">Zinc-finger</keyword>
<accession>A0A1J9PT00</accession>
<sequence length="1188" mass="133131">MASPVPLDLFSLFHAIGNTPAVCLTQDIPGDEPASLLLLGCGDARNILFTSYMNSSPARNVLLYTLILDDEGADAAALWNIYYHLFIDDNSLSILESQIKKLCRFSCSLRHWHKSRYGHFLRFCDSKTLSLVRDVWYSYIHISDKVTYTASFRSAIQACVDVKAAAAAIGVSLNGARSAAPNAVQALKDLPGLHSRYWKNGSTSNDAKAPNACPNPTLAPLENDTAMLHFATNPLLGFHLITAYTLLDPESPFYRKEPANTHTQSAVEAARLQFNTWCQYLRDDHESVTIRFFTGDALAFCHTLQHLKTTKEISANWFRTFYHFDTFSLDGEDYAPHGAAPLAFDVIDTSNLIDFLGGINLFIAAGPLLRKKISSTLYAESLTKCVPDVDMLLDALFTGHFPTVSILLGVFPVQYWTNSSAVANAEEQLMQDIHKRPTGHGVNTQSMYNRTLWKYQAPIWTDSPGSSSCPLIKFDSENLASVLFGIYLKMFMNEVKENTKLTLANPKREMVLKDCCIRCHRGSFVRFLLFVKGRVNVNWDKTMSVLVTFIEKDKILAFGPNFLHEFHTQLHIHGVYSSRPFIKELIYDRASHGFRAWKKLPELVSITVEVPRAKLSVFTKMPRVKLGTPFINGFVQLKHIGLQSLFAAVQLGFGQVVGSGAPNNDNFAVTVVEDHSGWKGKSPLIISFVVPSTILLVEPESTTVGVSLYHTPAASLAFGKTLGSKLVVFSSDLRNESSVYVSKQRPNNAGMPRVSERSGNEEGPEKIPECSYHTTLTADTNREKGIIIGFTARIDFLSEEAKTSLKLQKTVELSQPSPCALCVTVERNSLEIMIHFPTPVLKAKSKIRVARTSSYVEIVACRARKPDRQGHPDYIFPMLLDKNGQPVVWNIPYLNPNRLPMLDIDRMKDFGWLVTHASTMFTGKECRLRTDIDVNRPKHIQDSRLWFKDTLFSLHMSFAKVHGSNCKVFGLSCGEVGLQLLFFRSSVRLDMSNHTLALEVAIIPLPLDMDMEMSMGSFITRLVMDGSAVMVINEEELKLWKRLLPTFVERCREWKHKPTCEYKTESRIPRSVEFHSALCSCGNGIFPPNFISAFPEWEMVSKYAVRGLIPLLFTLPYLDPKDNLDEGEKAKQNRCEACGAEKSVHGRALLSCSQCNLVRYCSSKCQRTHWKVHRKTCLGKTVGDSVGK</sequence>
<organism evidence="7 8">
    <name type="scientific">Emergomyces pasteurianus Ep9510</name>
    <dbReference type="NCBI Taxonomy" id="1447872"/>
    <lineage>
        <taxon>Eukaryota</taxon>
        <taxon>Fungi</taxon>
        <taxon>Dikarya</taxon>
        <taxon>Ascomycota</taxon>
        <taxon>Pezizomycotina</taxon>
        <taxon>Eurotiomycetes</taxon>
        <taxon>Eurotiomycetidae</taxon>
        <taxon>Onygenales</taxon>
        <taxon>Ajellomycetaceae</taxon>
        <taxon>Emergomyces</taxon>
    </lineage>
</organism>
<dbReference type="OrthoDB" id="432970at2759"/>
<comment type="caution">
    <text evidence="7">The sequence shown here is derived from an EMBL/GenBank/DDBJ whole genome shotgun (WGS) entry which is preliminary data.</text>
</comment>
<dbReference type="EMBL" id="LGRN01000639">
    <property type="protein sequence ID" value="OJD10987.1"/>
    <property type="molecule type" value="Genomic_DNA"/>
</dbReference>
<protein>
    <recommendedName>
        <fullName evidence="6">MYND-type domain-containing protein</fullName>
    </recommendedName>
</protein>
<dbReference type="PROSITE" id="PS01360">
    <property type="entry name" value="ZF_MYND_1"/>
    <property type="match status" value="1"/>
</dbReference>
<evidence type="ECO:0000256" key="3">
    <source>
        <dbReference type="ARBA" id="ARBA00022833"/>
    </source>
</evidence>
<dbReference type="Pfam" id="PF01753">
    <property type="entry name" value="zf-MYND"/>
    <property type="match status" value="1"/>
</dbReference>
<evidence type="ECO:0000256" key="2">
    <source>
        <dbReference type="ARBA" id="ARBA00022771"/>
    </source>
</evidence>
<dbReference type="GO" id="GO:0005634">
    <property type="term" value="C:nucleus"/>
    <property type="evidence" value="ECO:0007669"/>
    <property type="project" value="TreeGrafter"/>
</dbReference>
<dbReference type="PANTHER" id="PTHR10237">
    <property type="entry name" value="DEFORMED EPIDERMAL AUTOREGULATORY FACTOR 1 HOMOLOG SUPPRESSIN"/>
    <property type="match status" value="1"/>
</dbReference>
<name>A0A1J9PT00_9EURO</name>
<dbReference type="VEuPathDB" id="FungiDB:AJ78_08148"/>
<dbReference type="SUPFAM" id="SSF144232">
    <property type="entry name" value="HIT/MYND zinc finger-like"/>
    <property type="match status" value="1"/>
</dbReference>
<dbReference type="Gene3D" id="6.10.140.2220">
    <property type="match status" value="1"/>
</dbReference>
<evidence type="ECO:0000256" key="4">
    <source>
        <dbReference type="PROSITE-ProRule" id="PRU00134"/>
    </source>
</evidence>
<evidence type="ECO:0000256" key="1">
    <source>
        <dbReference type="ARBA" id="ARBA00022723"/>
    </source>
</evidence>
<dbReference type="GO" id="GO:0000981">
    <property type="term" value="F:DNA-binding transcription factor activity, RNA polymerase II-specific"/>
    <property type="evidence" value="ECO:0007669"/>
    <property type="project" value="TreeGrafter"/>
</dbReference>
<dbReference type="STRING" id="1447872.A0A1J9PT00"/>
<keyword evidence="3" id="KW-0862">Zinc</keyword>
<dbReference type="PROSITE" id="PS50865">
    <property type="entry name" value="ZF_MYND_2"/>
    <property type="match status" value="1"/>
</dbReference>
<dbReference type="AlphaFoldDB" id="A0A1J9PT00"/>
<dbReference type="InterPro" id="IPR027974">
    <property type="entry name" value="DUF4470"/>
</dbReference>
<feature type="region of interest" description="Disordered" evidence="5">
    <location>
        <begin position="744"/>
        <end position="768"/>
    </location>
</feature>
<gene>
    <name evidence="7" type="ORF">AJ78_08148</name>
</gene>
<dbReference type="GO" id="GO:0008270">
    <property type="term" value="F:zinc ion binding"/>
    <property type="evidence" value="ECO:0007669"/>
    <property type="project" value="UniProtKB-KW"/>
</dbReference>
<dbReference type="PANTHER" id="PTHR10237:SF15">
    <property type="entry name" value="LD37257P"/>
    <property type="match status" value="1"/>
</dbReference>
<proteinExistence type="predicted"/>
<evidence type="ECO:0000313" key="8">
    <source>
        <dbReference type="Proteomes" id="UP000182235"/>
    </source>
</evidence>
<dbReference type="InterPro" id="IPR024119">
    <property type="entry name" value="TF_DEAF-1"/>
</dbReference>
<evidence type="ECO:0000256" key="5">
    <source>
        <dbReference type="SAM" id="MobiDB-lite"/>
    </source>
</evidence>
<keyword evidence="1" id="KW-0479">Metal-binding</keyword>
<feature type="domain" description="MYND-type" evidence="6">
    <location>
        <begin position="1135"/>
        <end position="1177"/>
    </location>
</feature>
<keyword evidence="8" id="KW-1185">Reference proteome</keyword>
<dbReference type="Pfam" id="PF14737">
    <property type="entry name" value="DUF4470"/>
    <property type="match status" value="1"/>
</dbReference>
<feature type="compositionally biased region" description="Basic and acidic residues" evidence="5">
    <location>
        <begin position="754"/>
        <end position="768"/>
    </location>
</feature>
<evidence type="ECO:0000259" key="6">
    <source>
        <dbReference type="PROSITE" id="PS50865"/>
    </source>
</evidence>
<evidence type="ECO:0000313" key="7">
    <source>
        <dbReference type="EMBL" id="OJD10987.1"/>
    </source>
</evidence>
<reference evidence="7 8" key="1">
    <citation type="submission" date="2015-07" db="EMBL/GenBank/DDBJ databases">
        <title>Emmonsia species relationships and genome sequence.</title>
        <authorList>
            <consortium name="The Broad Institute Genomics Platform"/>
            <person name="Cuomo C.A."/>
            <person name="Munoz J.F."/>
            <person name="Imamovic A."/>
            <person name="Priest M.E."/>
            <person name="Young S."/>
            <person name="Clay O.K."/>
            <person name="McEwen J.G."/>
        </authorList>
    </citation>
    <scope>NUCLEOTIDE SEQUENCE [LARGE SCALE GENOMIC DNA]</scope>
    <source>
        <strain evidence="7 8">UAMH 9510</strain>
    </source>
</reference>